<evidence type="ECO:0000313" key="3">
    <source>
        <dbReference type="Proteomes" id="UP000247892"/>
    </source>
</evidence>
<keyword evidence="3" id="KW-1185">Reference proteome</keyword>
<evidence type="ECO:0000313" key="2">
    <source>
        <dbReference type="EMBL" id="PXY36754.1"/>
    </source>
</evidence>
<protein>
    <recommendedName>
        <fullName evidence="1">Amidohydrolase 3 domain-containing protein</fullName>
    </recommendedName>
</protein>
<dbReference type="PANTHER" id="PTHR22642">
    <property type="entry name" value="IMIDAZOLONEPROPIONASE"/>
    <property type="match status" value="1"/>
</dbReference>
<dbReference type="AlphaFoldDB" id="A0A318LTX7"/>
<dbReference type="PANTHER" id="PTHR22642:SF2">
    <property type="entry name" value="PROTEIN LONG AFTER FAR-RED 3"/>
    <property type="match status" value="1"/>
</dbReference>
<dbReference type="InterPro" id="IPR013108">
    <property type="entry name" value="Amidohydro_3"/>
</dbReference>
<dbReference type="SUPFAM" id="SSF51338">
    <property type="entry name" value="Composite domain of metallo-dependent hydrolases"/>
    <property type="match status" value="1"/>
</dbReference>
<feature type="domain" description="Amidohydrolase 3" evidence="1">
    <location>
        <begin position="59"/>
        <end position="531"/>
    </location>
</feature>
<gene>
    <name evidence="2" type="ORF">BA062_15495</name>
</gene>
<dbReference type="Proteomes" id="UP000247892">
    <property type="component" value="Unassembled WGS sequence"/>
</dbReference>
<evidence type="ECO:0000259" key="1">
    <source>
        <dbReference type="Pfam" id="PF07969"/>
    </source>
</evidence>
<dbReference type="Gene3D" id="2.30.40.10">
    <property type="entry name" value="Urease, subunit C, domain 1"/>
    <property type="match status" value="1"/>
</dbReference>
<dbReference type="SUPFAM" id="SSF51556">
    <property type="entry name" value="Metallo-dependent hydrolases"/>
    <property type="match status" value="1"/>
</dbReference>
<comment type="caution">
    <text evidence="2">The sequence shown here is derived from an EMBL/GenBank/DDBJ whole genome shotgun (WGS) entry which is preliminary data.</text>
</comment>
<dbReference type="OrthoDB" id="3173428at2"/>
<dbReference type="Gene3D" id="3.20.20.140">
    <property type="entry name" value="Metal-dependent hydrolases"/>
    <property type="match status" value="1"/>
</dbReference>
<proteinExistence type="predicted"/>
<dbReference type="Gene3D" id="3.10.310.70">
    <property type="match status" value="1"/>
</dbReference>
<sequence length="535" mass="57068">MEGARVSVDWLLTGGEIVSFDPAIPAASALAVTEGRIVAVGSGDELAPLAGPRTRRTRLDGAAVLPGFCDTHMHLEKVSHEFSMLALDGARDVADVCERVRERADGTAPGAWIRCLGDAGGWHERNLAEGRLPTRAELDAAAGGHPVFLYRRPDHGALNSAAATALAGLLADAGDGEWDPATGHLHGTRVRLVNDALYRPGVHEHEHQLDLLACASRRLLEMGVTTVVDPGLPAGFDAAWRLYRAAADRGVLAQRVLLMNRFDWRRDFTEELDRVRQSTALPGDGDGRLRAWALKLVLDGEFTGAWHRPGEEPGSERNARYSPGELRTVLRLCADRAWPLCVHAMGGGAIAAVTAAVRELRAGGAVFTPGQVSIAHAFLIGERDLDDCAELGIGLSVQPALAYTYAREMRAVWGALAGQAVPFGTMARRGARFAGGSDTHPCDPLTGAAIAVTRKAWDGSSLGEHEALTPHQALSLYTREAGHYIGLPDVGVLTPGAVADFAVWPENPLGRAPEDWPSLRPALVAVDGRPVWTDD</sequence>
<dbReference type="Pfam" id="PF07969">
    <property type="entry name" value="Amidohydro_3"/>
    <property type="match status" value="1"/>
</dbReference>
<name>A0A318LTX7_9PSEU</name>
<dbReference type="InterPro" id="IPR011059">
    <property type="entry name" value="Metal-dep_hydrolase_composite"/>
</dbReference>
<dbReference type="GO" id="GO:0016810">
    <property type="term" value="F:hydrolase activity, acting on carbon-nitrogen (but not peptide) bonds"/>
    <property type="evidence" value="ECO:0007669"/>
    <property type="project" value="InterPro"/>
</dbReference>
<reference evidence="2 3" key="1">
    <citation type="submission" date="2016-07" db="EMBL/GenBank/DDBJ databases">
        <title>Draft genome sequence of Prauserella sp. YIM 121212, isolated from alkaline soil.</title>
        <authorList>
            <person name="Ruckert C."/>
            <person name="Albersmeier A."/>
            <person name="Jiang C.-L."/>
            <person name="Jiang Y."/>
            <person name="Kalinowski J."/>
            <person name="Schneider O."/>
            <person name="Winkler A."/>
            <person name="Zotchev S.B."/>
        </authorList>
    </citation>
    <scope>NUCLEOTIDE SEQUENCE [LARGE SCALE GENOMIC DNA]</scope>
    <source>
        <strain evidence="2 3">YIM 121212</strain>
    </source>
</reference>
<dbReference type="InterPro" id="IPR032466">
    <property type="entry name" value="Metal_Hydrolase"/>
</dbReference>
<organism evidence="2 3">
    <name type="scientific">Prauserella flavalba</name>
    <dbReference type="NCBI Taxonomy" id="1477506"/>
    <lineage>
        <taxon>Bacteria</taxon>
        <taxon>Bacillati</taxon>
        <taxon>Actinomycetota</taxon>
        <taxon>Actinomycetes</taxon>
        <taxon>Pseudonocardiales</taxon>
        <taxon>Pseudonocardiaceae</taxon>
        <taxon>Prauserella</taxon>
    </lineage>
</organism>
<dbReference type="EMBL" id="MASU01000005">
    <property type="protein sequence ID" value="PXY36754.1"/>
    <property type="molecule type" value="Genomic_DNA"/>
</dbReference>
<accession>A0A318LTX7</accession>